<evidence type="ECO:0000313" key="3">
    <source>
        <dbReference type="EMBL" id="OEU13837.1"/>
    </source>
</evidence>
<dbReference type="GO" id="GO:0005093">
    <property type="term" value="F:Rab GDP-dissociation inhibitor activity"/>
    <property type="evidence" value="ECO:0007669"/>
    <property type="project" value="InterPro"/>
</dbReference>
<dbReference type="Gene3D" id="3.30.519.10">
    <property type="entry name" value="Guanine Nucleotide Dissociation Inhibitor, domain 2"/>
    <property type="match status" value="1"/>
</dbReference>
<dbReference type="PRINTS" id="PR00891">
    <property type="entry name" value="RABGDIREP"/>
</dbReference>
<dbReference type="FunCoup" id="A0A1E7F6Q5">
    <property type="interactions" value="368"/>
</dbReference>
<dbReference type="FunFam" id="1.10.405.10:FF:000011">
    <property type="entry name" value="Rab GDP dissociation inhibitor"/>
    <property type="match status" value="1"/>
</dbReference>
<dbReference type="SUPFAM" id="SSF54373">
    <property type="entry name" value="FAD-linked reductases, C-terminal domain"/>
    <property type="match status" value="1"/>
</dbReference>
<proteinExistence type="inferred from homology"/>
<dbReference type="EMBL" id="KV784361">
    <property type="protein sequence ID" value="OEU13837.1"/>
    <property type="molecule type" value="Genomic_DNA"/>
</dbReference>
<evidence type="ECO:0000313" key="4">
    <source>
        <dbReference type="Proteomes" id="UP000095751"/>
    </source>
</evidence>
<dbReference type="Pfam" id="PF00996">
    <property type="entry name" value="GDI"/>
    <property type="match status" value="1"/>
</dbReference>
<dbReference type="InParanoid" id="A0A1E7F6Q5"/>
<gene>
    <name evidence="3" type="ORF">FRACYDRAFT_171253</name>
</gene>
<dbReference type="Gene3D" id="1.10.405.10">
    <property type="entry name" value="Guanine Nucleotide Dissociation Inhibitor, domain 1"/>
    <property type="match status" value="1"/>
</dbReference>
<protein>
    <recommendedName>
        <fullName evidence="2">Rab GDP dissociation inhibitor</fullName>
    </recommendedName>
</protein>
<dbReference type="InterPro" id="IPR036188">
    <property type="entry name" value="FAD/NAD-bd_sf"/>
</dbReference>
<dbReference type="GO" id="GO:0016192">
    <property type="term" value="P:vesicle-mediated transport"/>
    <property type="evidence" value="ECO:0007669"/>
    <property type="project" value="TreeGrafter"/>
</dbReference>
<reference evidence="3 4" key="1">
    <citation type="submission" date="2016-09" db="EMBL/GenBank/DDBJ databases">
        <title>Extensive genetic diversity and differential bi-allelic expression allows diatom success in the polar Southern Ocean.</title>
        <authorList>
            <consortium name="DOE Joint Genome Institute"/>
            <person name="Mock T."/>
            <person name="Otillar R.P."/>
            <person name="Strauss J."/>
            <person name="Dupont C."/>
            <person name="Frickenhaus S."/>
            <person name="Maumus F."/>
            <person name="Mcmullan M."/>
            <person name="Sanges R."/>
            <person name="Schmutz J."/>
            <person name="Toseland A."/>
            <person name="Valas R."/>
            <person name="Veluchamy A."/>
            <person name="Ward B.J."/>
            <person name="Allen A."/>
            <person name="Barry K."/>
            <person name="Falciatore A."/>
            <person name="Ferrante M."/>
            <person name="Fortunato A.E."/>
            <person name="Gloeckner G."/>
            <person name="Gruber A."/>
            <person name="Hipkin R."/>
            <person name="Janech M."/>
            <person name="Kroth P."/>
            <person name="Leese F."/>
            <person name="Lindquist E."/>
            <person name="Lyon B.R."/>
            <person name="Martin J."/>
            <person name="Mayer C."/>
            <person name="Parker M."/>
            <person name="Quesneville H."/>
            <person name="Raymond J."/>
            <person name="Uhlig C."/>
            <person name="Valentin K.U."/>
            <person name="Worden A.Z."/>
            <person name="Armbrust E.V."/>
            <person name="Bowler C."/>
            <person name="Green B."/>
            <person name="Moulton V."/>
            <person name="Van Oosterhout C."/>
            <person name="Grigoriev I."/>
        </authorList>
    </citation>
    <scope>NUCLEOTIDE SEQUENCE [LARGE SCALE GENOMIC DNA]</scope>
    <source>
        <strain evidence="3 4">CCMP1102</strain>
    </source>
</reference>
<sequence length="465" mass="51492">MAEETKTFDWLPEGTEALADGEYDCIVLGTGLKECVISGLLSVKGKKILQVDRNGYYGGDGASLNLTNLFEKFGAGDAPTNMGENRDYNVDLVPKFIMACGNLTKMLLHTKVTRYLDFKSISGSYVYKAGKIHKIPTSGVQEVLQSPLMSLFEKRRFRSFMIFVDKYKEESSETWEGRDLTTMTMNQLYKDFGLQPDTAQFISHAMCLKLDESHMNEPALPTVKELQIYMYSLMRYGTSPYIYPCYGLGGLPEGFSRICAIHGGTFMLNQDVDEIVFDAEGKACGIKCSEDGKKMMAKAPMIVGDPSYFSQDKVKPTSQVVRCICLLNHPIPDTKDSESVQIVVPGPQVGRINDVFVCSMGNSLQVTAPGVYVAIVSTISEKHDPDEDLASGLRLLGPILKRFTSVSQQYEPVADGTSDNCYISKSFDATSHFENDCDDLLSLYKRVTGEELDLSINADSVEGDY</sequence>
<dbReference type="GO" id="GO:0015031">
    <property type="term" value="P:protein transport"/>
    <property type="evidence" value="ECO:0007669"/>
    <property type="project" value="InterPro"/>
</dbReference>
<accession>A0A1E7F6Q5</accession>
<dbReference type="InterPro" id="IPR018203">
    <property type="entry name" value="GDP_dissociation_inhibitor"/>
</dbReference>
<dbReference type="GO" id="GO:0007264">
    <property type="term" value="P:small GTPase-mediated signal transduction"/>
    <property type="evidence" value="ECO:0007669"/>
    <property type="project" value="InterPro"/>
</dbReference>
<dbReference type="KEGG" id="fcy:FRACYDRAFT_171253"/>
<organism evidence="3 4">
    <name type="scientific">Fragilariopsis cylindrus CCMP1102</name>
    <dbReference type="NCBI Taxonomy" id="635003"/>
    <lineage>
        <taxon>Eukaryota</taxon>
        <taxon>Sar</taxon>
        <taxon>Stramenopiles</taxon>
        <taxon>Ochrophyta</taxon>
        <taxon>Bacillariophyta</taxon>
        <taxon>Bacillariophyceae</taxon>
        <taxon>Bacillariophycidae</taxon>
        <taxon>Bacillariales</taxon>
        <taxon>Bacillariaceae</taxon>
        <taxon>Fragilariopsis</taxon>
    </lineage>
</organism>
<dbReference type="GO" id="GO:0005737">
    <property type="term" value="C:cytoplasm"/>
    <property type="evidence" value="ECO:0007669"/>
    <property type="project" value="TreeGrafter"/>
</dbReference>
<keyword evidence="4" id="KW-1185">Reference proteome</keyword>
<dbReference type="Proteomes" id="UP000095751">
    <property type="component" value="Unassembled WGS sequence"/>
</dbReference>
<dbReference type="PRINTS" id="PR00892">
    <property type="entry name" value="RABGDI"/>
</dbReference>
<dbReference type="InterPro" id="IPR000806">
    <property type="entry name" value="RabGDI"/>
</dbReference>
<evidence type="ECO:0000256" key="1">
    <source>
        <dbReference type="ARBA" id="ARBA00005593"/>
    </source>
</evidence>
<dbReference type="SUPFAM" id="SSF51905">
    <property type="entry name" value="FAD/NAD(P)-binding domain"/>
    <property type="match status" value="2"/>
</dbReference>
<dbReference type="AlphaFoldDB" id="A0A1E7F6Q5"/>
<dbReference type="OrthoDB" id="9446342at2759"/>
<dbReference type="PANTHER" id="PTHR11787">
    <property type="entry name" value="RAB GDP-DISSOCIATION INHIBITOR"/>
    <property type="match status" value="1"/>
</dbReference>
<evidence type="ECO:0000256" key="2">
    <source>
        <dbReference type="RuleBase" id="RU363124"/>
    </source>
</evidence>
<name>A0A1E7F6Q5_9STRA</name>
<dbReference type="PANTHER" id="PTHR11787:SF8">
    <property type="entry name" value="RAB GDP DISSOCIATION INHIBITOR"/>
    <property type="match status" value="1"/>
</dbReference>
<comment type="similarity">
    <text evidence="1 2">Belongs to the Rab GDI family.</text>
</comment>
<dbReference type="Gene3D" id="3.50.50.60">
    <property type="entry name" value="FAD/NAD(P)-binding domain"/>
    <property type="match status" value="1"/>
</dbReference>